<evidence type="ECO:0000313" key="3">
    <source>
        <dbReference type="Proteomes" id="UP000184330"/>
    </source>
</evidence>
<dbReference type="STRING" id="576137.A0A1L7WGS1"/>
<dbReference type="AlphaFoldDB" id="A0A1L7WGS1"/>
<feature type="region of interest" description="Disordered" evidence="1">
    <location>
        <begin position="1"/>
        <end position="139"/>
    </location>
</feature>
<feature type="compositionally biased region" description="Polar residues" evidence="1">
    <location>
        <begin position="20"/>
        <end position="31"/>
    </location>
</feature>
<feature type="compositionally biased region" description="Basic and acidic residues" evidence="1">
    <location>
        <begin position="110"/>
        <end position="127"/>
    </location>
</feature>
<protein>
    <submittedName>
        <fullName evidence="2">Uncharacterized protein</fullName>
    </submittedName>
</protein>
<reference evidence="2 3" key="1">
    <citation type="submission" date="2016-03" db="EMBL/GenBank/DDBJ databases">
        <authorList>
            <person name="Ploux O."/>
        </authorList>
    </citation>
    <scope>NUCLEOTIDE SEQUENCE [LARGE SCALE GENOMIC DNA]</scope>
    <source>
        <strain evidence="2 3">UAMH 11012</strain>
    </source>
</reference>
<dbReference type="EMBL" id="FJOG01000002">
    <property type="protein sequence ID" value="CZR51958.1"/>
    <property type="molecule type" value="Genomic_DNA"/>
</dbReference>
<dbReference type="OrthoDB" id="4220319at2759"/>
<keyword evidence="3" id="KW-1185">Reference proteome</keyword>
<dbReference type="PANTHER" id="PTHR42090">
    <property type="match status" value="1"/>
</dbReference>
<name>A0A1L7WGS1_9HELO</name>
<dbReference type="PANTHER" id="PTHR42090:SF1">
    <property type="match status" value="1"/>
</dbReference>
<feature type="compositionally biased region" description="Basic and acidic residues" evidence="1">
    <location>
        <begin position="63"/>
        <end position="73"/>
    </location>
</feature>
<evidence type="ECO:0000256" key="1">
    <source>
        <dbReference type="SAM" id="MobiDB-lite"/>
    </source>
</evidence>
<dbReference type="Proteomes" id="UP000184330">
    <property type="component" value="Unassembled WGS sequence"/>
</dbReference>
<proteinExistence type="predicted"/>
<sequence>MSPPSILRLTTRRYIRTQTPQSIKPSIQTIRPFSRTPLAPFPRRGSEDKDSINTEATEYSKSGTDDASARQEEAAFDPSTTDPQKEKKVAGEGEGSGNPLEVSPANPEVSKPRGETEGGAENAEKRKSSGGGSPKKAGK</sequence>
<feature type="compositionally biased region" description="Polar residues" evidence="1">
    <location>
        <begin position="53"/>
        <end position="62"/>
    </location>
</feature>
<gene>
    <name evidence="2" type="ORF">PAC_01835</name>
</gene>
<organism evidence="2 3">
    <name type="scientific">Phialocephala subalpina</name>
    <dbReference type="NCBI Taxonomy" id="576137"/>
    <lineage>
        <taxon>Eukaryota</taxon>
        <taxon>Fungi</taxon>
        <taxon>Dikarya</taxon>
        <taxon>Ascomycota</taxon>
        <taxon>Pezizomycotina</taxon>
        <taxon>Leotiomycetes</taxon>
        <taxon>Helotiales</taxon>
        <taxon>Mollisiaceae</taxon>
        <taxon>Phialocephala</taxon>
        <taxon>Phialocephala fortinii species complex</taxon>
    </lineage>
</organism>
<evidence type="ECO:0000313" key="2">
    <source>
        <dbReference type="EMBL" id="CZR51958.1"/>
    </source>
</evidence>
<accession>A0A1L7WGS1</accession>